<name>R0JX72_ANAPL</name>
<dbReference type="AlphaFoldDB" id="R0JX72"/>
<gene>
    <name evidence="2" type="ORF">Anapl_13926</name>
</gene>
<keyword evidence="3" id="KW-1185">Reference proteome</keyword>
<reference evidence="3" key="1">
    <citation type="journal article" date="2013" name="Nat. Genet.">
        <title>The duck genome and transcriptome provide insight into an avian influenza virus reservoir species.</title>
        <authorList>
            <person name="Huang Y."/>
            <person name="Li Y."/>
            <person name="Burt D.W."/>
            <person name="Chen H."/>
            <person name="Zhang Y."/>
            <person name="Qian W."/>
            <person name="Kim H."/>
            <person name="Gan S."/>
            <person name="Zhao Y."/>
            <person name="Li J."/>
            <person name="Yi K."/>
            <person name="Feng H."/>
            <person name="Zhu P."/>
            <person name="Li B."/>
            <person name="Liu Q."/>
            <person name="Fairley S."/>
            <person name="Magor K.E."/>
            <person name="Du Z."/>
            <person name="Hu X."/>
            <person name="Goodman L."/>
            <person name="Tafer H."/>
            <person name="Vignal A."/>
            <person name="Lee T."/>
            <person name="Kim K.W."/>
            <person name="Sheng Z."/>
            <person name="An Y."/>
            <person name="Searle S."/>
            <person name="Herrero J."/>
            <person name="Groenen M.A."/>
            <person name="Crooijmans R.P."/>
            <person name="Faraut T."/>
            <person name="Cai Q."/>
            <person name="Webster R.G."/>
            <person name="Aldridge J.R."/>
            <person name="Warren W.C."/>
            <person name="Bartschat S."/>
            <person name="Kehr S."/>
            <person name="Marz M."/>
            <person name="Stadler P.F."/>
            <person name="Smith J."/>
            <person name="Kraus R.H."/>
            <person name="Zhao Y."/>
            <person name="Ren L."/>
            <person name="Fei J."/>
            <person name="Morisson M."/>
            <person name="Kaiser P."/>
            <person name="Griffin D.K."/>
            <person name="Rao M."/>
            <person name="Pitel F."/>
            <person name="Wang J."/>
            <person name="Li N."/>
        </authorList>
    </citation>
    <scope>NUCLEOTIDE SEQUENCE [LARGE SCALE GENOMIC DNA]</scope>
</reference>
<dbReference type="Proteomes" id="UP000296049">
    <property type="component" value="Unassembled WGS sequence"/>
</dbReference>
<sequence>MGSSWELPHSGNLRKPKTKARAIAPRRHPGTDLFEHPALLQRSNAEPCTGSLPAEVAVHGEGVPPQHAASTPGTGLRGGRKFTAVAKQRREDEAQTESSPALVMEFGAKIILFHPLARDEKHRGAHNVPGVQGPQPCSHVGREEEVVPTLVRHMGTL</sequence>
<feature type="compositionally biased region" description="Basic residues" evidence="1">
    <location>
        <begin position="12"/>
        <end position="28"/>
    </location>
</feature>
<accession>R0JX72</accession>
<evidence type="ECO:0000313" key="2">
    <source>
        <dbReference type="EMBL" id="EOB02176.1"/>
    </source>
</evidence>
<evidence type="ECO:0000256" key="1">
    <source>
        <dbReference type="SAM" id="MobiDB-lite"/>
    </source>
</evidence>
<organism evidence="2 3">
    <name type="scientific">Anas platyrhynchos</name>
    <name type="common">Mallard</name>
    <name type="synonym">Anas boschas</name>
    <dbReference type="NCBI Taxonomy" id="8839"/>
    <lineage>
        <taxon>Eukaryota</taxon>
        <taxon>Metazoa</taxon>
        <taxon>Chordata</taxon>
        <taxon>Craniata</taxon>
        <taxon>Vertebrata</taxon>
        <taxon>Euteleostomi</taxon>
        <taxon>Archelosauria</taxon>
        <taxon>Archosauria</taxon>
        <taxon>Dinosauria</taxon>
        <taxon>Saurischia</taxon>
        <taxon>Theropoda</taxon>
        <taxon>Coelurosauria</taxon>
        <taxon>Aves</taxon>
        <taxon>Neognathae</taxon>
        <taxon>Galloanserae</taxon>
        <taxon>Anseriformes</taxon>
        <taxon>Anatidae</taxon>
        <taxon>Anatinae</taxon>
        <taxon>Anas</taxon>
    </lineage>
</organism>
<dbReference type="EMBL" id="KB742987">
    <property type="protein sequence ID" value="EOB02176.1"/>
    <property type="molecule type" value="Genomic_DNA"/>
</dbReference>
<proteinExistence type="predicted"/>
<evidence type="ECO:0000313" key="3">
    <source>
        <dbReference type="Proteomes" id="UP000296049"/>
    </source>
</evidence>
<protein>
    <submittedName>
        <fullName evidence="2">Uncharacterized protein</fullName>
    </submittedName>
</protein>
<feature type="region of interest" description="Disordered" evidence="1">
    <location>
        <begin position="1"/>
        <end position="39"/>
    </location>
</feature>